<gene>
    <name evidence="1" type="ORF">GCM10023353_12240</name>
</gene>
<accession>A0ABP9CEY3</accession>
<dbReference type="RefSeq" id="WP_200170730.1">
    <property type="nucleotide sequence ID" value="NZ_BAABKQ010000001.1"/>
</dbReference>
<sequence length="415" mass="42336">MTELVAPRWSAVGVEAPGVDAPAVEAPSWAAASVTIPDGLMPTFALERVLWLSGKGTLMLAATMVGHAHLPLSGEGTLTMPVSVVATAAFARTGEGTLSMTAHGVYRVALPLSGEGTLTMPAEGGYGRNLALSGEGTLGMPAHATFERILQRTGEGTLSLPAIEVEYGMLQLSGEGTFSATAAGVGVTPLSMSGIGSLALDAHAAFSRTLLLSGEGTLALPAVGVTYKLFADDFNRADGPLTTPWIVRTYYASEGFTITSGTVSGTGSSSRIGYSDCAIWGEKPTLTDDQFAQCTITEPASVTSGAPGVTLASNAGGTNESLHLSVRTGGYWYIYTVVPGAGNSATTVLTYGTTSSSEGVAGDVIRLEKVGSTATFYLNGVAKGSYTGTLPAGRYVGIRPGIETVAVDDWSGGDL</sequence>
<evidence type="ECO:0000313" key="1">
    <source>
        <dbReference type="EMBL" id="GAA4809725.1"/>
    </source>
</evidence>
<organism evidence="1 2">
    <name type="scientific">Tomitella cavernea</name>
    <dbReference type="NCBI Taxonomy" id="1387982"/>
    <lineage>
        <taxon>Bacteria</taxon>
        <taxon>Bacillati</taxon>
        <taxon>Actinomycetota</taxon>
        <taxon>Actinomycetes</taxon>
        <taxon>Mycobacteriales</taxon>
        <taxon>Tomitella</taxon>
    </lineage>
</organism>
<reference evidence="2" key="1">
    <citation type="journal article" date="2019" name="Int. J. Syst. Evol. Microbiol.">
        <title>The Global Catalogue of Microorganisms (GCM) 10K type strain sequencing project: providing services to taxonomists for standard genome sequencing and annotation.</title>
        <authorList>
            <consortium name="The Broad Institute Genomics Platform"/>
            <consortium name="The Broad Institute Genome Sequencing Center for Infectious Disease"/>
            <person name="Wu L."/>
            <person name="Ma J."/>
        </authorList>
    </citation>
    <scope>NUCLEOTIDE SEQUENCE [LARGE SCALE GENOMIC DNA]</scope>
    <source>
        <strain evidence="2">JCM 18542</strain>
    </source>
</reference>
<dbReference type="Proteomes" id="UP001500839">
    <property type="component" value="Unassembled WGS sequence"/>
</dbReference>
<keyword evidence="2" id="KW-1185">Reference proteome</keyword>
<dbReference type="EMBL" id="BAABKQ010000001">
    <property type="protein sequence ID" value="GAA4809725.1"/>
    <property type="molecule type" value="Genomic_DNA"/>
</dbReference>
<proteinExistence type="predicted"/>
<protein>
    <submittedName>
        <fullName evidence="1">Uncharacterized protein</fullName>
    </submittedName>
</protein>
<evidence type="ECO:0000313" key="2">
    <source>
        <dbReference type="Proteomes" id="UP001500839"/>
    </source>
</evidence>
<name>A0ABP9CEY3_9ACTN</name>
<comment type="caution">
    <text evidence="1">The sequence shown here is derived from an EMBL/GenBank/DDBJ whole genome shotgun (WGS) entry which is preliminary data.</text>
</comment>